<evidence type="ECO:0000256" key="4">
    <source>
        <dbReference type="ARBA" id="ARBA00022728"/>
    </source>
</evidence>
<keyword evidence="3 7" id="KW-0507">mRNA processing</keyword>
<comment type="function">
    <text evidence="7">Required for pre-mRNA splicing.</text>
</comment>
<dbReference type="GO" id="GO:0005681">
    <property type="term" value="C:spliceosomal complex"/>
    <property type="evidence" value="ECO:0007669"/>
    <property type="project" value="UniProtKB-KW"/>
</dbReference>
<comment type="subcellular location">
    <subcellularLocation>
        <location evidence="1 7">Nucleus</location>
    </subcellularLocation>
</comment>
<evidence type="ECO:0000256" key="7">
    <source>
        <dbReference type="RuleBase" id="RU367025"/>
    </source>
</evidence>
<keyword evidence="9" id="KW-1185">Reference proteome</keyword>
<accession>A0A1E4SP87</accession>
<dbReference type="GeneID" id="30983341"/>
<comment type="similarity">
    <text evidence="2 7">Belongs to the PRP38 family.</text>
</comment>
<evidence type="ECO:0000313" key="9">
    <source>
        <dbReference type="Proteomes" id="UP000094285"/>
    </source>
</evidence>
<keyword evidence="6 7" id="KW-0539">Nucleus</keyword>
<sequence length="216" mass="25157">MTDAQTRHRPTYTDKRLVLNNANLVEPIVRHRIQDSVFYKQHLYLTNEATILPIIVSHVHYVAGTDSLGRPSPFVCCLLRLLELAPSADIVQVYLTQLEYNQFKYLTAMVMMYVRLTATSAEVYTTLEPYLLDLRKLRIRHKNPQFSDDSIPVHYGLTYIDVWADELLTKERVADLMLPRMVPRQQLVEQGVVQPRTYHVDNESEEDELDYESDSD</sequence>
<dbReference type="OrthoDB" id="190958at2759"/>
<dbReference type="EMBL" id="KV453909">
    <property type="protein sequence ID" value="ODV81339.1"/>
    <property type="molecule type" value="Genomic_DNA"/>
</dbReference>
<reference evidence="9" key="1">
    <citation type="submission" date="2016-05" db="EMBL/GenBank/DDBJ databases">
        <title>Comparative genomics of biotechnologically important yeasts.</title>
        <authorList>
            <consortium name="DOE Joint Genome Institute"/>
            <person name="Riley R."/>
            <person name="Haridas S."/>
            <person name="Wolfe K.H."/>
            <person name="Lopes M.R."/>
            <person name="Hittinger C.T."/>
            <person name="Goker M."/>
            <person name="Salamov A."/>
            <person name="Wisecaver J."/>
            <person name="Long T.M."/>
            <person name="Aerts A.L."/>
            <person name="Barry K."/>
            <person name="Choi C."/>
            <person name="Clum A."/>
            <person name="Coughlan A.Y."/>
            <person name="Deshpande S."/>
            <person name="Douglass A.P."/>
            <person name="Hanson S.J."/>
            <person name="Klenk H.-P."/>
            <person name="Labutti K."/>
            <person name="Lapidus A."/>
            <person name="Lindquist E."/>
            <person name="Lipzen A."/>
            <person name="Meier-Kolthoff J.P."/>
            <person name="Ohm R.A."/>
            <person name="Otillar R.P."/>
            <person name="Pangilinan J."/>
            <person name="Peng Y."/>
            <person name="Rokas A."/>
            <person name="Rosa C.A."/>
            <person name="Scheuner C."/>
            <person name="Sibirny A.A."/>
            <person name="Slot J.C."/>
            <person name="Stielow J.B."/>
            <person name="Sun H."/>
            <person name="Kurtzman C.P."/>
            <person name="Blackwell M."/>
            <person name="Grigoriev I.V."/>
            <person name="Jeffries T.W."/>
        </authorList>
    </citation>
    <scope>NUCLEOTIDE SEQUENCE [LARGE SCALE GENOMIC DNA]</scope>
    <source>
        <strain evidence="9">NRRL Y-17324</strain>
    </source>
</reference>
<dbReference type="AlphaFoldDB" id="A0A1E4SP87"/>
<dbReference type="Proteomes" id="UP000094285">
    <property type="component" value="Unassembled WGS sequence"/>
</dbReference>
<protein>
    <recommendedName>
        <fullName evidence="7">Pre-mRNA-splicing factor 38</fullName>
    </recommendedName>
</protein>
<dbReference type="GO" id="GO:0046540">
    <property type="term" value="C:U4/U6 x U5 tri-snRNP complex"/>
    <property type="evidence" value="ECO:0007669"/>
    <property type="project" value="EnsemblFungi"/>
</dbReference>
<evidence type="ECO:0000256" key="6">
    <source>
        <dbReference type="ARBA" id="ARBA00023242"/>
    </source>
</evidence>
<evidence type="ECO:0000256" key="1">
    <source>
        <dbReference type="ARBA" id="ARBA00004123"/>
    </source>
</evidence>
<dbReference type="STRING" id="984487.A0A1E4SP87"/>
<dbReference type="InterPro" id="IPR005037">
    <property type="entry name" value="PRP38"/>
</dbReference>
<dbReference type="RefSeq" id="XP_020066461.1">
    <property type="nucleotide sequence ID" value="XM_020209205.1"/>
</dbReference>
<name>A0A1E4SP87_9ASCO</name>
<dbReference type="Pfam" id="PF03371">
    <property type="entry name" value="PRP38"/>
    <property type="match status" value="1"/>
</dbReference>
<proteinExistence type="inferred from homology"/>
<keyword evidence="5 7" id="KW-0508">mRNA splicing</keyword>
<evidence type="ECO:0000256" key="2">
    <source>
        <dbReference type="ARBA" id="ARBA00006164"/>
    </source>
</evidence>
<evidence type="ECO:0000256" key="5">
    <source>
        <dbReference type="ARBA" id="ARBA00023187"/>
    </source>
</evidence>
<evidence type="ECO:0000313" key="8">
    <source>
        <dbReference type="EMBL" id="ODV81339.1"/>
    </source>
</evidence>
<organism evidence="8 9">
    <name type="scientific">Suhomyces tanzawaensis NRRL Y-17324</name>
    <dbReference type="NCBI Taxonomy" id="984487"/>
    <lineage>
        <taxon>Eukaryota</taxon>
        <taxon>Fungi</taxon>
        <taxon>Dikarya</taxon>
        <taxon>Ascomycota</taxon>
        <taxon>Saccharomycotina</taxon>
        <taxon>Pichiomycetes</taxon>
        <taxon>Debaryomycetaceae</taxon>
        <taxon>Suhomyces</taxon>
    </lineage>
</organism>
<dbReference type="GO" id="GO:0000398">
    <property type="term" value="P:mRNA splicing, via spliceosome"/>
    <property type="evidence" value="ECO:0007669"/>
    <property type="project" value="UniProtKB-UniRule"/>
</dbReference>
<keyword evidence="4 7" id="KW-0747">Spliceosome</keyword>
<gene>
    <name evidence="8" type="ORF">CANTADRAFT_45367</name>
</gene>
<evidence type="ECO:0000256" key="3">
    <source>
        <dbReference type="ARBA" id="ARBA00022664"/>
    </source>
</evidence>
<dbReference type="PANTHER" id="PTHR23142">
    <property type="entry name" value="PRE-MRNA-SPLICING FACTOR 38A-RELATED"/>
    <property type="match status" value="1"/>
</dbReference>